<feature type="signal peptide" evidence="3">
    <location>
        <begin position="1"/>
        <end position="24"/>
    </location>
</feature>
<dbReference type="InterPro" id="IPR028246">
    <property type="entry name" value="CATSPERG"/>
</dbReference>
<keyword evidence="3" id="KW-0732">Signal</keyword>
<feature type="domain" description="CATSPERG C-terminal" evidence="4">
    <location>
        <begin position="1765"/>
        <end position="1954"/>
    </location>
</feature>
<name>A0ABP1Q8F3_9HEXA</name>
<organism evidence="5 6">
    <name type="scientific">Orchesella dallaii</name>
    <dbReference type="NCBI Taxonomy" id="48710"/>
    <lineage>
        <taxon>Eukaryota</taxon>
        <taxon>Metazoa</taxon>
        <taxon>Ecdysozoa</taxon>
        <taxon>Arthropoda</taxon>
        <taxon>Hexapoda</taxon>
        <taxon>Collembola</taxon>
        <taxon>Entomobryomorpha</taxon>
        <taxon>Entomobryoidea</taxon>
        <taxon>Orchesellidae</taxon>
        <taxon>Orchesellinae</taxon>
        <taxon>Orchesella</taxon>
    </lineage>
</organism>
<feature type="compositionally biased region" description="Low complexity" evidence="1">
    <location>
        <begin position="2034"/>
        <end position="2047"/>
    </location>
</feature>
<evidence type="ECO:0000313" key="5">
    <source>
        <dbReference type="EMBL" id="CAL8091283.1"/>
    </source>
</evidence>
<evidence type="ECO:0000313" key="6">
    <source>
        <dbReference type="Proteomes" id="UP001642540"/>
    </source>
</evidence>
<dbReference type="Proteomes" id="UP001642540">
    <property type="component" value="Unassembled WGS sequence"/>
</dbReference>
<keyword evidence="2" id="KW-0812">Transmembrane</keyword>
<evidence type="ECO:0000256" key="3">
    <source>
        <dbReference type="SAM" id="SignalP"/>
    </source>
</evidence>
<feature type="region of interest" description="Disordered" evidence="1">
    <location>
        <begin position="2025"/>
        <end position="2047"/>
    </location>
</feature>
<proteinExistence type="predicted"/>
<evidence type="ECO:0000256" key="1">
    <source>
        <dbReference type="SAM" id="MobiDB-lite"/>
    </source>
</evidence>
<evidence type="ECO:0000259" key="4">
    <source>
        <dbReference type="Pfam" id="PF22846"/>
    </source>
</evidence>
<protein>
    <recommendedName>
        <fullName evidence="4">CATSPERG C-terminal domain-containing protein</fullName>
    </recommendedName>
</protein>
<feature type="chain" id="PRO_5047515114" description="CATSPERG C-terminal domain-containing protein" evidence="3">
    <location>
        <begin position="25"/>
        <end position="2107"/>
    </location>
</feature>
<feature type="transmembrane region" description="Helical" evidence="2">
    <location>
        <begin position="1933"/>
        <end position="1954"/>
    </location>
</feature>
<keyword evidence="2" id="KW-1133">Transmembrane helix</keyword>
<sequence length="2107" mass="241566">MEKFCIMLTLPILLFGSLVLVAHCENYVGPPRPCGSSEYCRRETCNDSRAVVPPKCRRLSKIIQCVDVCRDPLELKQCFEERKLNDTEEYCVMKYRREIDNYDAANTTHPGLPCELKCLVDPEFWTCVHKCDGKGCLESFHQCEEVWIETENGTIPPPCSSLTPNTTKINSTCFYCYVNSLRKELKFSKECAVRYPQPQTQQTVIRPIQTSCVEIIDGAGGVIGGDNVTRNITEKCFLSPVKQPFEQCFLKLLMQRQVGWCMTSTGLYTAQCKFPGPASKECHDKCMKLLTKPYCYIPCPRNPHLQTCVDDCNIKWSPIDCNNTDICNSNILDARARLATYDGNIGLCPVKNHDCLSKHIDTVRKMDNCKSKRFVIYFGQRIIALRSAAGNFGPDIEKLAEHYFYSDCLSQDCKLRSREDGIRCVQTCMKKKRSAEEMNMACNEMNSEGRELRSIIMLWCMLEYNSSRYWTFESLLTFKNIDDFMLYDFLSKCEVEVRDKNKDRVGSAGFREFARIIYEIEQNSCEDCAKVANKQFDYHPYSLELARCELNQCYKSKLSDPNLCPPQKEEVEIRLVRNSQCQWKVDLSLSREPYKIWNTYFDEFSPIDETNNLRSPNGLKYLQKSALLSRIGHYVFPYFLIIRGHCDEGFYDEDVYKFIDNGGSPVAKISYSTQISRLVFVTFMSASFQSALINLQREDEDDKEYIPQNPLNRINKTTNSYDGKSGCHLNLCYPAFAIPQALLQIPFFEYAVGTQQTFYKHGGFQYASGLHVRDISGNGRLKVADYENPPRADEFFPRQKVLNYEDTQLTFMSFCLPDRKEATTKSGFNDCPELEHLTDHNCVPYKKNETVGGSPFAPLDSEDFMRLQYAYKLTTVIVIAGFYDPNLVIIGDADLEKFETVRWKFDATDGSEGSTTAPRLFHGRYPCFSANLKVHGFHKPMYSQFDRTDPAYAMQYYRTRYAMKNYTNAAESKAIFGALTLQDRILLVTTSGIVTLYINDNVTSSKGKSWAVDPRDRVAKCFKIVRTAQRAQPNSDTVVAITYDYQEYYPQTKEIKEISQEVYIGTHMAVGKPMDWRRIGENIDIGANLKEERVFNVDDELGVTETLPDTKIIGIPVERRETSPKSQIESICYKAYRSNMGKSKYIELFEDHGWCDALDAAPLAYPEREIQVLVRMKVYYSGGYGSSGGTGSITNAPRRIAFFYIIANLKTDTPLSQPPVWRISSIIPRIPCLDEHTEGVPNVVQFTEDYFRKGDPAVVGTNYGCHTIAANQNLHNQIFLHGITYTRTYNTHMFVYGNKLLQSNDGGITFVYLKSFPDKSSGYKCEKSALRYHRIKMMAFDDTGHYAFLTSKRELWYGNVGHLHQVRLRPSDSFSMTIGRLAQVREMAEAVPFTVFFDSDDSLVEMVAVVDQNGDVERISRRSINEKTIRRAKWYIKQLDIYADNLKTKLKANIDRVEKGGNSTISPELLEPLRYQPSKFTIFCPYSSPTFRHNFSEKYARAQTFFFPVPSQHADLGNTYLKTTLLTYQAIIFGLVWNTYLNEPHRTYSYVNLDPFVQWIKNRNEDSVIGALKYIHNRATSDGILVEPVKYSRVFNNAADSKRLFKIFYMDYGMVLSFTIEYSISNDFDLSSIDYENHKLSLIHLNVENGNGSLILVNTAKEVIASRAAVRYRMHISVKKQDDLPQRPSGRDGIPVPILLNLIGGFGTCIKTETTATGTDTVGTIINVGCPPSIDIVFDWNSTLHSIKFRDPTAHYGSTPKECYNGEQFCFFARYPLIPHFHLFDSSKQQHFNFSGKYTMRIVGGGYSRHELKTYTTEEREAFNVPGVSDVSLIWTEWDRSQHQKVDRKQYGTESNRKDNREIVLRAGVSAIQWACHTLSPCARIAPRSTLETVYYFEVLITNQGVDNDTLCLFEKKFIILLYGFPPSPEVQLLTTVFFYVLMIAVLYVLYFCLRGHKKLWRSTNMKLYGWFQIVKDTFPKAWTKSEDNEESELDEQKRRDEIILSLQGHLKVPAFVQRHTDIVQHEDHKSKHNSPSASHHSSFSSHYSLASTESQPTLINPVAARTGAMTWTDLIYEQIISRRLASIIEKNRVRAEELRKKASENA</sequence>
<keyword evidence="2" id="KW-0472">Membrane</keyword>
<dbReference type="PANTHER" id="PTHR14327:SF1">
    <property type="entry name" value="CATION CHANNEL SPERM-ASSOCIATED AUXILIARY SUBUNIT GAMMA"/>
    <property type="match status" value="1"/>
</dbReference>
<dbReference type="EMBL" id="CAXLJM020000024">
    <property type="protein sequence ID" value="CAL8091283.1"/>
    <property type="molecule type" value="Genomic_DNA"/>
</dbReference>
<dbReference type="InterPro" id="IPR053873">
    <property type="entry name" value="CATSPERG_C"/>
</dbReference>
<comment type="caution">
    <text evidence="5">The sequence shown here is derived from an EMBL/GenBank/DDBJ whole genome shotgun (WGS) entry which is preliminary data.</text>
</comment>
<dbReference type="PANTHER" id="PTHR14327">
    <property type="entry name" value="CATION CHANNEL SPERM-ASSOCIATED PROTEIN SUBUNIT GAMMA"/>
    <property type="match status" value="1"/>
</dbReference>
<evidence type="ECO:0000256" key="2">
    <source>
        <dbReference type="SAM" id="Phobius"/>
    </source>
</evidence>
<gene>
    <name evidence="5" type="ORF">ODALV1_LOCUS7891</name>
</gene>
<accession>A0ABP1Q8F3</accession>
<keyword evidence="6" id="KW-1185">Reference proteome</keyword>
<dbReference type="Pfam" id="PF22846">
    <property type="entry name" value="CATSPERG_C"/>
    <property type="match status" value="1"/>
</dbReference>
<reference evidence="5 6" key="1">
    <citation type="submission" date="2024-08" db="EMBL/GenBank/DDBJ databases">
        <authorList>
            <person name="Cucini C."/>
            <person name="Frati F."/>
        </authorList>
    </citation>
    <scope>NUCLEOTIDE SEQUENCE [LARGE SCALE GENOMIC DNA]</scope>
</reference>